<accession>A0A3D8VH72</accession>
<dbReference type="PANTHER" id="PTHR46565">
    <property type="entry name" value="COLD SHOCK DOMAIN PROTEIN 2"/>
    <property type="match status" value="1"/>
</dbReference>
<sequence length="176" mass="19297">MRKHGTLESWNDERGFGFIAPAQAGEKIFVHISAFPRDGQRPRVGELISFEIETGPEGKSRATRVMRPGARPRNRELAERPKRPARALSVILSMLSLGVIGAYAYGRWSSSAAPESAAAVPISTQPLSAPAFHCDGRTTCSQMTSCAEAKYFLQHCPHTTMDGNHDGVPCEQQWCQ</sequence>
<dbReference type="SMART" id="SM00357">
    <property type="entry name" value="CSP"/>
    <property type="match status" value="1"/>
</dbReference>
<dbReference type="CDD" id="cd04458">
    <property type="entry name" value="CSP_CDS"/>
    <property type="match status" value="1"/>
</dbReference>
<gene>
    <name evidence="2" type="ORF">DX912_04065</name>
</gene>
<feature type="domain" description="CSD" evidence="1">
    <location>
        <begin position="2"/>
        <end position="67"/>
    </location>
</feature>
<evidence type="ECO:0000259" key="1">
    <source>
        <dbReference type="PROSITE" id="PS51857"/>
    </source>
</evidence>
<evidence type="ECO:0000313" key="2">
    <source>
        <dbReference type="EMBL" id="RDY68685.1"/>
    </source>
</evidence>
<dbReference type="Proteomes" id="UP000256829">
    <property type="component" value="Unassembled WGS sequence"/>
</dbReference>
<dbReference type="PANTHER" id="PTHR46565:SF20">
    <property type="entry name" value="COLD SHOCK DOMAIN-CONTAINING PROTEIN 4"/>
    <property type="match status" value="1"/>
</dbReference>
<dbReference type="InterPro" id="IPR012340">
    <property type="entry name" value="NA-bd_OB-fold"/>
</dbReference>
<dbReference type="Pfam" id="PF05901">
    <property type="entry name" value="Excalibur"/>
    <property type="match status" value="1"/>
</dbReference>
<evidence type="ECO:0000313" key="3">
    <source>
        <dbReference type="Proteomes" id="UP000256829"/>
    </source>
</evidence>
<dbReference type="InterPro" id="IPR002059">
    <property type="entry name" value="CSP_DNA-bd"/>
</dbReference>
<proteinExistence type="predicted"/>
<dbReference type="SUPFAM" id="SSF50249">
    <property type="entry name" value="Nucleic acid-binding proteins"/>
    <property type="match status" value="1"/>
</dbReference>
<dbReference type="InterPro" id="IPR011129">
    <property type="entry name" value="CSD"/>
</dbReference>
<dbReference type="GO" id="GO:0003676">
    <property type="term" value="F:nucleic acid binding"/>
    <property type="evidence" value="ECO:0007669"/>
    <property type="project" value="InterPro"/>
</dbReference>
<dbReference type="Pfam" id="PF00313">
    <property type="entry name" value="CSD"/>
    <property type="match status" value="1"/>
</dbReference>
<dbReference type="Gene3D" id="2.40.50.140">
    <property type="entry name" value="Nucleic acid-binding proteins"/>
    <property type="match status" value="1"/>
</dbReference>
<comment type="caution">
    <text evidence="2">The sequence shown here is derived from an EMBL/GenBank/DDBJ whole genome shotgun (WGS) entry which is preliminary data.</text>
</comment>
<dbReference type="PRINTS" id="PR00050">
    <property type="entry name" value="COLDSHOCK"/>
</dbReference>
<protein>
    <submittedName>
        <fullName evidence="2">Cold-shock protein</fullName>
    </submittedName>
</protein>
<dbReference type="PROSITE" id="PS51857">
    <property type="entry name" value="CSD_2"/>
    <property type="match status" value="1"/>
</dbReference>
<reference evidence="2 3" key="1">
    <citation type="submission" date="2018-08" db="EMBL/GenBank/DDBJ databases">
        <title>Lysobacter soli KCTC 22011, whole genome shotgun sequence.</title>
        <authorList>
            <person name="Zhang X."/>
            <person name="Feng G."/>
            <person name="Zhu H."/>
        </authorList>
    </citation>
    <scope>NUCLEOTIDE SEQUENCE [LARGE SCALE GENOMIC DNA]</scope>
    <source>
        <strain evidence="2 3">KCTC 22011</strain>
    </source>
</reference>
<keyword evidence="3" id="KW-1185">Reference proteome</keyword>
<dbReference type="GO" id="GO:0005829">
    <property type="term" value="C:cytosol"/>
    <property type="evidence" value="ECO:0007669"/>
    <property type="project" value="UniProtKB-ARBA"/>
</dbReference>
<dbReference type="RefSeq" id="WP_115841199.1">
    <property type="nucleotide sequence ID" value="NZ_CP183976.1"/>
</dbReference>
<name>A0A3D8VH72_9GAMM</name>
<dbReference type="EMBL" id="QTJR01000002">
    <property type="protein sequence ID" value="RDY68685.1"/>
    <property type="molecule type" value="Genomic_DNA"/>
</dbReference>
<organism evidence="2 3">
    <name type="scientific">Lysobacter soli</name>
    <dbReference type="NCBI Taxonomy" id="453783"/>
    <lineage>
        <taxon>Bacteria</taxon>
        <taxon>Pseudomonadati</taxon>
        <taxon>Pseudomonadota</taxon>
        <taxon>Gammaproteobacteria</taxon>
        <taxon>Lysobacterales</taxon>
        <taxon>Lysobacteraceae</taxon>
        <taxon>Lysobacter</taxon>
    </lineage>
</organism>
<dbReference type="InterPro" id="IPR008613">
    <property type="entry name" value="Excalibur_Ca-bd_domain"/>
</dbReference>
<dbReference type="AlphaFoldDB" id="A0A3D8VH72"/>